<keyword evidence="2" id="KW-0812">Transmembrane</keyword>
<feature type="region of interest" description="Disordered" evidence="1">
    <location>
        <begin position="135"/>
        <end position="162"/>
    </location>
</feature>
<organism evidence="3 4">
    <name type="scientific">Thiorhodovibrio winogradskyi</name>
    <dbReference type="NCBI Taxonomy" id="77007"/>
    <lineage>
        <taxon>Bacteria</taxon>
        <taxon>Pseudomonadati</taxon>
        <taxon>Pseudomonadota</taxon>
        <taxon>Gammaproteobacteria</taxon>
        <taxon>Chromatiales</taxon>
        <taxon>Chromatiaceae</taxon>
        <taxon>Thiorhodovibrio</taxon>
    </lineage>
</organism>
<dbReference type="Proteomes" id="UP001432180">
    <property type="component" value="Chromosome"/>
</dbReference>
<evidence type="ECO:0000313" key="4">
    <source>
        <dbReference type="Proteomes" id="UP001432180"/>
    </source>
</evidence>
<evidence type="ECO:0000313" key="3">
    <source>
        <dbReference type="EMBL" id="WPL16403.1"/>
    </source>
</evidence>
<sequence>MNHMIELVPEAIPAAAWHLLLRVGAGAGALILLLSANPVLAHKLQVFAAVEGSSLSGTAYFTGGSPASGARIIITNAAGEPMAELEPTADGRFSYQINAPVAHRVIAETADGHRAEWQIPAAALAGAFSQAAADTPAIAAKQSPEPTAERGPAAGESQAPAQLHQMPPALEAALARQLRPLREELLATREALRLQDILGGIGYIFGLSGLALWWRCQRSRSDQ</sequence>
<name>A0ABZ0S5W7_9GAMM</name>
<protein>
    <recommendedName>
        <fullName evidence="5">Carboxypeptidase regulatory-like domain-containing protein</fullName>
    </recommendedName>
</protein>
<keyword evidence="2" id="KW-1133">Transmembrane helix</keyword>
<gene>
    <name evidence="3" type="ORF">Thiowin_01357</name>
</gene>
<evidence type="ECO:0000256" key="1">
    <source>
        <dbReference type="SAM" id="MobiDB-lite"/>
    </source>
</evidence>
<keyword evidence="4" id="KW-1185">Reference proteome</keyword>
<proteinExistence type="predicted"/>
<feature type="transmembrane region" description="Helical" evidence="2">
    <location>
        <begin position="197"/>
        <end position="214"/>
    </location>
</feature>
<accession>A0ABZ0S5W7</accession>
<evidence type="ECO:0000256" key="2">
    <source>
        <dbReference type="SAM" id="Phobius"/>
    </source>
</evidence>
<evidence type="ECO:0008006" key="5">
    <source>
        <dbReference type="Google" id="ProtNLM"/>
    </source>
</evidence>
<dbReference type="EMBL" id="CP121472">
    <property type="protein sequence ID" value="WPL16403.1"/>
    <property type="molecule type" value="Genomic_DNA"/>
</dbReference>
<keyword evidence="2" id="KW-0472">Membrane</keyword>
<reference evidence="3 4" key="1">
    <citation type="journal article" date="2023" name="Microorganisms">
        <title>Thiorhodovibrio frisius and Trv. litoralis spp. nov., Two Novel Members from a Clade of Fastidious Purple Sulfur Bacteria That Exhibit Unique Red-Shifted Light-Harvesting Capabilities.</title>
        <authorList>
            <person name="Methner A."/>
            <person name="Kuzyk S.B."/>
            <person name="Petersen J."/>
            <person name="Bauer S."/>
            <person name="Brinkmann H."/>
            <person name="Sichau K."/>
            <person name="Wanner G."/>
            <person name="Wolf J."/>
            <person name="Neumann-Schaal M."/>
            <person name="Henke P."/>
            <person name="Tank M."/>
            <person name="Sproer C."/>
            <person name="Bunk B."/>
            <person name="Overmann J."/>
        </authorList>
    </citation>
    <scope>NUCLEOTIDE SEQUENCE [LARGE SCALE GENOMIC DNA]</scope>
    <source>
        <strain evidence="3 4">DSM 6702</strain>
    </source>
</reference>